<protein>
    <submittedName>
        <fullName evidence="1">Uncharacterized protein</fullName>
    </submittedName>
</protein>
<evidence type="ECO:0000313" key="2">
    <source>
        <dbReference type="Proteomes" id="UP001209540"/>
    </source>
</evidence>
<dbReference type="EMBL" id="JAIXMP010000008">
    <property type="protein sequence ID" value="KAI9269123.1"/>
    <property type="molecule type" value="Genomic_DNA"/>
</dbReference>
<comment type="caution">
    <text evidence="1">The sequence shown here is derived from an EMBL/GenBank/DDBJ whole genome shotgun (WGS) entry which is preliminary data.</text>
</comment>
<dbReference type="AlphaFoldDB" id="A0AAD5K4P6"/>
<proteinExistence type="predicted"/>
<name>A0AAD5K4P6_9FUNG</name>
<dbReference type="Proteomes" id="UP001209540">
    <property type="component" value="Unassembled WGS sequence"/>
</dbReference>
<reference evidence="1" key="2">
    <citation type="submission" date="2023-02" db="EMBL/GenBank/DDBJ databases">
        <authorList>
            <consortium name="DOE Joint Genome Institute"/>
            <person name="Mondo S.J."/>
            <person name="Chang Y."/>
            <person name="Wang Y."/>
            <person name="Ahrendt S."/>
            <person name="Andreopoulos W."/>
            <person name="Barry K."/>
            <person name="Beard J."/>
            <person name="Benny G.L."/>
            <person name="Blankenship S."/>
            <person name="Bonito G."/>
            <person name="Cuomo C."/>
            <person name="Desiro A."/>
            <person name="Gervers K.A."/>
            <person name="Hundley H."/>
            <person name="Kuo A."/>
            <person name="LaButti K."/>
            <person name="Lang B.F."/>
            <person name="Lipzen A."/>
            <person name="O'Donnell K."/>
            <person name="Pangilinan J."/>
            <person name="Reynolds N."/>
            <person name="Sandor L."/>
            <person name="Smith M.W."/>
            <person name="Tsang A."/>
            <person name="Grigoriev I.V."/>
            <person name="Stajich J.E."/>
            <person name="Spatafora J.W."/>
        </authorList>
    </citation>
    <scope>NUCLEOTIDE SEQUENCE</scope>
    <source>
        <strain evidence="1">RSA 2281</strain>
    </source>
</reference>
<accession>A0AAD5K4P6</accession>
<gene>
    <name evidence="1" type="ORF">BDA99DRAFT_503630</name>
</gene>
<evidence type="ECO:0000313" key="1">
    <source>
        <dbReference type="EMBL" id="KAI9269123.1"/>
    </source>
</evidence>
<reference evidence="1" key="1">
    <citation type="journal article" date="2022" name="IScience">
        <title>Evolution of zygomycete secretomes and the origins of terrestrial fungal ecologies.</title>
        <authorList>
            <person name="Chang Y."/>
            <person name="Wang Y."/>
            <person name="Mondo S."/>
            <person name="Ahrendt S."/>
            <person name="Andreopoulos W."/>
            <person name="Barry K."/>
            <person name="Beard J."/>
            <person name="Benny G.L."/>
            <person name="Blankenship S."/>
            <person name="Bonito G."/>
            <person name="Cuomo C."/>
            <person name="Desiro A."/>
            <person name="Gervers K.A."/>
            <person name="Hundley H."/>
            <person name="Kuo A."/>
            <person name="LaButti K."/>
            <person name="Lang B.F."/>
            <person name="Lipzen A."/>
            <person name="O'Donnell K."/>
            <person name="Pangilinan J."/>
            <person name="Reynolds N."/>
            <person name="Sandor L."/>
            <person name="Smith M.E."/>
            <person name="Tsang A."/>
            <person name="Grigoriev I.V."/>
            <person name="Stajich J.E."/>
            <person name="Spatafora J.W."/>
        </authorList>
    </citation>
    <scope>NUCLEOTIDE SEQUENCE</scope>
    <source>
        <strain evidence="1">RSA 2281</strain>
    </source>
</reference>
<organism evidence="1 2">
    <name type="scientific">Phascolomyces articulosus</name>
    <dbReference type="NCBI Taxonomy" id="60185"/>
    <lineage>
        <taxon>Eukaryota</taxon>
        <taxon>Fungi</taxon>
        <taxon>Fungi incertae sedis</taxon>
        <taxon>Mucoromycota</taxon>
        <taxon>Mucoromycotina</taxon>
        <taxon>Mucoromycetes</taxon>
        <taxon>Mucorales</taxon>
        <taxon>Lichtheimiaceae</taxon>
        <taxon>Phascolomyces</taxon>
    </lineage>
</organism>
<keyword evidence="2" id="KW-1185">Reference proteome</keyword>
<sequence>MRYFFHLYKKMFIVLAGLFNRFFLFLKKSREIIDEDKTRHISLMKKKKNRTDQYLGLKVRASIGARYR</sequence>